<comment type="catalytic activity">
    <reaction evidence="4">
        <text>ATP + H2O = ADP + phosphate + H(+)</text>
        <dbReference type="Rhea" id="RHEA:13065"/>
        <dbReference type="ChEBI" id="CHEBI:15377"/>
        <dbReference type="ChEBI" id="CHEBI:15378"/>
        <dbReference type="ChEBI" id="CHEBI:30616"/>
        <dbReference type="ChEBI" id="CHEBI:43474"/>
        <dbReference type="ChEBI" id="CHEBI:456216"/>
    </reaction>
</comment>
<evidence type="ECO:0000313" key="8">
    <source>
        <dbReference type="EMBL" id="MCL7035043.1"/>
    </source>
</evidence>
<gene>
    <name evidence="8" type="ORF">MKW94_018358</name>
</gene>
<feature type="region of interest" description="Disordered" evidence="6">
    <location>
        <begin position="473"/>
        <end position="544"/>
    </location>
</feature>
<dbReference type="AlphaFoldDB" id="A0AA41VBR4"/>
<keyword evidence="9" id="KW-1185">Reference proteome</keyword>
<dbReference type="EMBL" id="JAJJMA010152702">
    <property type="protein sequence ID" value="MCL7035043.1"/>
    <property type="molecule type" value="Genomic_DNA"/>
</dbReference>
<accession>A0AA41VBR4</accession>
<feature type="region of interest" description="Disordered" evidence="6">
    <location>
        <begin position="331"/>
        <end position="350"/>
    </location>
</feature>
<name>A0AA41VBR4_PAPNU</name>
<dbReference type="InterPro" id="IPR003593">
    <property type="entry name" value="AAA+_ATPase"/>
</dbReference>
<evidence type="ECO:0000256" key="2">
    <source>
        <dbReference type="ARBA" id="ARBA00007448"/>
    </source>
</evidence>
<dbReference type="InterPro" id="IPR058017">
    <property type="entry name" value="At3g28540-like_C"/>
</dbReference>
<dbReference type="Pfam" id="PF00004">
    <property type="entry name" value="AAA"/>
    <property type="match status" value="1"/>
</dbReference>
<dbReference type="Pfam" id="PF25568">
    <property type="entry name" value="AAA_lid_At3g28540"/>
    <property type="match status" value="1"/>
</dbReference>
<sequence>MSSTIQQTWIVPRMKQLGTVMFIAQLIHQFVPKRKQLSTLTFIGQLIYQLVPSKIYIYLAMHARRISELTNPYVDISFDEIICTNYRINHAYAILEAYLNPISLKVANRIQGQLPNKDGKKLVISMDDDEEIMDEFRGMEIWWYSEKETTQDKYYSVRRQLRLKFHRQHREAIMSDYLDHVLTEGKENMRKSRQLRLYSNNPSNGRFSSSSKLWTNGTFDHPVTFDHLAMDPERKKEIVDDLITFRDGKEYYAKVGKPWKRGYLLYGPPGTGKSSMIASMANLLNYDVYDLELTAVEDNSELRRLLQETTDKCIIVIEDIDCSLNLTGKRKKKQEQSTDEDSSDDDQRASSKKKVTLSGLLNFIDGLWSACCKERIIVFTTNHVDKLDPALIRRGRMDKHIEMSYCCFEGFKTLAKNYLNLDSHDLFETIRSLICKVQMTPADVAEHLMPKSANKKSPGDCLNDLIEALEMKLKDMDKPKKNTGNSKGDTKETDDSEKDIGQSEAEAKETDDSMKDIGESKDETKETDDSTKDIEESKAETPAN</sequence>
<dbReference type="Proteomes" id="UP001177140">
    <property type="component" value="Unassembled WGS sequence"/>
</dbReference>
<comment type="caution">
    <text evidence="8">The sequence shown here is derived from an EMBL/GenBank/DDBJ whole genome shotgun (WGS) entry which is preliminary data.</text>
</comment>
<keyword evidence="5" id="KW-0547">Nucleotide-binding</keyword>
<dbReference type="GO" id="GO:0006950">
    <property type="term" value="P:response to stress"/>
    <property type="evidence" value="ECO:0007669"/>
    <property type="project" value="UniProtKB-ARBA"/>
</dbReference>
<dbReference type="InterPro" id="IPR027417">
    <property type="entry name" value="P-loop_NTPase"/>
</dbReference>
<dbReference type="InterPro" id="IPR025753">
    <property type="entry name" value="AAA_N_dom"/>
</dbReference>
<evidence type="ECO:0000256" key="6">
    <source>
        <dbReference type="SAM" id="MobiDB-lite"/>
    </source>
</evidence>
<comment type="similarity">
    <text evidence="2">Belongs to the AAA ATPase family. BCS1 subfamily.</text>
</comment>
<dbReference type="InterPro" id="IPR050747">
    <property type="entry name" value="Mitochondrial_chaperone_BCS1"/>
</dbReference>
<dbReference type="InterPro" id="IPR003960">
    <property type="entry name" value="ATPase_AAA_CS"/>
</dbReference>
<keyword evidence="5" id="KW-0067">ATP-binding</keyword>
<keyword evidence="3" id="KW-0460">Magnesium</keyword>
<dbReference type="InterPro" id="IPR003959">
    <property type="entry name" value="ATPase_AAA_core"/>
</dbReference>
<organism evidence="8 9">
    <name type="scientific">Papaver nudicaule</name>
    <name type="common">Iceland poppy</name>
    <dbReference type="NCBI Taxonomy" id="74823"/>
    <lineage>
        <taxon>Eukaryota</taxon>
        <taxon>Viridiplantae</taxon>
        <taxon>Streptophyta</taxon>
        <taxon>Embryophyta</taxon>
        <taxon>Tracheophyta</taxon>
        <taxon>Spermatophyta</taxon>
        <taxon>Magnoliopsida</taxon>
        <taxon>Ranunculales</taxon>
        <taxon>Papaveraceae</taxon>
        <taxon>Papaveroideae</taxon>
        <taxon>Papaver</taxon>
    </lineage>
</organism>
<evidence type="ECO:0000256" key="3">
    <source>
        <dbReference type="ARBA" id="ARBA00022842"/>
    </source>
</evidence>
<evidence type="ECO:0000259" key="7">
    <source>
        <dbReference type="SMART" id="SM00382"/>
    </source>
</evidence>
<protein>
    <recommendedName>
        <fullName evidence="7">AAA+ ATPase domain-containing protein</fullName>
    </recommendedName>
</protein>
<dbReference type="PROSITE" id="PS00674">
    <property type="entry name" value="AAA"/>
    <property type="match status" value="1"/>
</dbReference>
<feature type="compositionally biased region" description="Basic and acidic residues" evidence="6">
    <location>
        <begin position="488"/>
        <end position="544"/>
    </location>
</feature>
<dbReference type="SMART" id="SM00382">
    <property type="entry name" value="AAA"/>
    <property type="match status" value="1"/>
</dbReference>
<dbReference type="Gene3D" id="6.10.280.40">
    <property type="match status" value="1"/>
</dbReference>
<dbReference type="CDD" id="cd19510">
    <property type="entry name" value="RecA-like_BCS1"/>
    <property type="match status" value="1"/>
</dbReference>
<proteinExistence type="inferred from homology"/>
<reference evidence="8" key="1">
    <citation type="submission" date="2022-03" db="EMBL/GenBank/DDBJ databases">
        <title>A functionally conserved STORR gene fusion in Papaver species that diverged 16.8 million years ago.</title>
        <authorList>
            <person name="Catania T."/>
        </authorList>
    </citation>
    <scope>NUCLEOTIDE SEQUENCE</scope>
    <source>
        <strain evidence="8">S-191538</strain>
    </source>
</reference>
<comment type="cofactor">
    <cofactor evidence="1">
        <name>Mg(2+)</name>
        <dbReference type="ChEBI" id="CHEBI:18420"/>
    </cofactor>
</comment>
<dbReference type="GO" id="GO:0016887">
    <property type="term" value="F:ATP hydrolysis activity"/>
    <property type="evidence" value="ECO:0007669"/>
    <property type="project" value="InterPro"/>
</dbReference>
<dbReference type="Pfam" id="PF14363">
    <property type="entry name" value="AAA_assoc"/>
    <property type="match status" value="1"/>
</dbReference>
<evidence type="ECO:0000256" key="1">
    <source>
        <dbReference type="ARBA" id="ARBA00001946"/>
    </source>
</evidence>
<dbReference type="Gene3D" id="3.40.50.300">
    <property type="entry name" value="P-loop containing nucleotide triphosphate hydrolases"/>
    <property type="match status" value="1"/>
</dbReference>
<feature type="domain" description="AAA+ ATPase" evidence="7">
    <location>
        <begin position="259"/>
        <end position="407"/>
    </location>
</feature>
<evidence type="ECO:0000256" key="5">
    <source>
        <dbReference type="RuleBase" id="RU003651"/>
    </source>
</evidence>
<dbReference type="GO" id="GO:0005524">
    <property type="term" value="F:ATP binding"/>
    <property type="evidence" value="ECO:0007669"/>
    <property type="project" value="UniProtKB-KW"/>
</dbReference>
<evidence type="ECO:0000313" key="9">
    <source>
        <dbReference type="Proteomes" id="UP001177140"/>
    </source>
</evidence>
<dbReference type="SUPFAM" id="SSF52540">
    <property type="entry name" value="P-loop containing nucleoside triphosphate hydrolases"/>
    <property type="match status" value="1"/>
</dbReference>
<dbReference type="PANTHER" id="PTHR23070">
    <property type="entry name" value="BCS1 AAA-TYPE ATPASE"/>
    <property type="match status" value="1"/>
</dbReference>
<evidence type="ECO:0000256" key="4">
    <source>
        <dbReference type="ARBA" id="ARBA00049360"/>
    </source>
</evidence>